<name>A0A2T6BGF3_9BACL</name>
<dbReference type="EMBL" id="QBKR01000021">
    <property type="protein sequence ID" value="PTX55139.1"/>
    <property type="molecule type" value="Genomic_DNA"/>
</dbReference>
<reference evidence="1 2" key="1">
    <citation type="submission" date="2018-04" db="EMBL/GenBank/DDBJ databases">
        <title>Genomic Encyclopedia of Archaeal and Bacterial Type Strains, Phase II (KMG-II): from individual species to whole genera.</title>
        <authorList>
            <person name="Goeker M."/>
        </authorList>
    </citation>
    <scope>NUCLEOTIDE SEQUENCE [LARGE SCALE GENOMIC DNA]</scope>
    <source>
        <strain evidence="1 2">DSM 45787</strain>
    </source>
</reference>
<accession>A0A2T6BGF3</accession>
<sequence length="64" mass="7290">MSALLELLELVWVGVKWMVRVIVGILELIDLSAMSADFVHWMRKKGRRLSKGLRKRLGGRSPGE</sequence>
<dbReference type="AlphaFoldDB" id="A0A2T6BGF3"/>
<evidence type="ECO:0000313" key="2">
    <source>
        <dbReference type="Proteomes" id="UP000244240"/>
    </source>
</evidence>
<keyword evidence="2" id="KW-1185">Reference proteome</keyword>
<dbReference type="RefSeq" id="WP_108025248.1">
    <property type="nucleotide sequence ID" value="NZ_QBKR01000021.1"/>
</dbReference>
<comment type="caution">
    <text evidence="1">The sequence shown here is derived from an EMBL/GenBank/DDBJ whole genome shotgun (WGS) entry which is preliminary data.</text>
</comment>
<gene>
    <name evidence="1" type="ORF">C8P63_12119</name>
</gene>
<proteinExistence type="predicted"/>
<protein>
    <submittedName>
        <fullName evidence="1">Uncharacterized protein</fullName>
    </submittedName>
</protein>
<evidence type="ECO:0000313" key="1">
    <source>
        <dbReference type="EMBL" id="PTX55139.1"/>
    </source>
</evidence>
<organism evidence="1 2">
    <name type="scientific">Melghirimyces profundicolus</name>
    <dbReference type="NCBI Taxonomy" id="1242148"/>
    <lineage>
        <taxon>Bacteria</taxon>
        <taxon>Bacillati</taxon>
        <taxon>Bacillota</taxon>
        <taxon>Bacilli</taxon>
        <taxon>Bacillales</taxon>
        <taxon>Thermoactinomycetaceae</taxon>
        <taxon>Melghirimyces</taxon>
    </lineage>
</organism>
<dbReference type="Proteomes" id="UP000244240">
    <property type="component" value="Unassembled WGS sequence"/>
</dbReference>